<gene>
    <name evidence="2" type="ORF">MRS75_23915</name>
</gene>
<protein>
    <submittedName>
        <fullName evidence="2">Uncharacterized protein</fullName>
    </submittedName>
</protein>
<name>A0AAE3QFZ6_9HYPH</name>
<feature type="transmembrane region" description="Helical" evidence="1">
    <location>
        <begin position="12"/>
        <end position="31"/>
    </location>
</feature>
<keyword evidence="1" id="KW-0472">Membrane</keyword>
<comment type="caution">
    <text evidence="2">The sequence shown here is derived from an EMBL/GenBank/DDBJ whole genome shotgun (WGS) entry which is preliminary data.</text>
</comment>
<evidence type="ECO:0000313" key="3">
    <source>
        <dbReference type="Proteomes" id="UP001161580"/>
    </source>
</evidence>
<sequence length="65" mass="6962">MDTHLPLWQRLIITVVTMLAASYVIGLVWQAVFAGSIPSYVAGVIGGLAALPVWDLLKRIGPSSK</sequence>
<dbReference type="Proteomes" id="UP001161580">
    <property type="component" value="Unassembled WGS sequence"/>
</dbReference>
<keyword evidence="3" id="KW-1185">Reference proteome</keyword>
<dbReference type="RefSeq" id="WP_311789434.1">
    <property type="nucleotide sequence ID" value="NZ_JALDYY010000030.1"/>
</dbReference>
<proteinExistence type="predicted"/>
<evidence type="ECO:0000256" key="1">
    <source>
        <dbReference type="SAM" id="Phobius"/>
    </source>
</evidence>
<keyword evidence="1" id="KW-1133">Transmembrane helix</keyword>
<accession>A0AAE3QFZ6</accession>
<organism evidence="2 3">
    <name type="scientific">Ferirhizobium litorale</name>
    <dbReference type="NCBI Taxonomy" id="2927786"/>
    <lineage>
        <taxon>Bacteria</taxon>
        <taxon>Pseudomonadati</taxon>
        <taxon>Pseudomonadota</taxon>
        <taxon>Alphaproteobacteria</taxon>
        <taxon>Hyphomicrobiales</taxon>
        <taxon>Rhizobiaceae</taxon>
        <taxon>Ferirhizobium</taxon>
    </lineage>
</organism>
<keyword evidence="1" id="KW-0812">Transmembrane</keyword>
<reference evidence="2" key="1">
    <citation type="submission" date="2022-03" db="EMBL/GenBank/DDBJ databases">
        <title>Fererhizobium litorale gen. nov., sp. nov., isolated from sandy sediments of the Sea of Japan seashore.</title>
        <authorList>
            <person name="Romanenko L."/>
            <person name="Kurilenko V."/>
            <person name="Otstavnykh N."/>
            <person name="Svetashev V."/>
            <person name="Tekutyeva L."/>
            <person name="Isaeva M."/>
            <person name="Mikhailov V."/>
        </authorList>
    </citation>
    <scope>NUCLEOTIDE SEQUENCE</scope>
    <source>
        <strain evidence="2">KMM 9576</strain>
    </source>
</reference>
<dbReference type="EMBL" id="JALDYZ010000023">
    <property type="protein sequence ID" value="MDI7925102.1"/>
    <property type="molecule type" value="Genomic_DNA"/>
</dbReference>
<feature type="transmembrane region" description="Helical" evidence="1">
    <location>
        <begin position="37"/>
        <end position="57"/>
    </location>
</feature>
<dbReference type="AlphaFoldDB" id="A0AAE3QFZ6"/>
<evidence type="ECO:0000313" key="2">
    <source>
        <dbReference type="EMBL" id="MDI7925102.1"/>
    </source>
</evidence>